<keyword evidence="1" id="KW-0732">Signal</keyword>
<proteinExistence type="predicted"/>
<dbReference type="Pfam" id="PF07501">
    <property type="entry name" value="G5"/>
    <property type="match status" value="1"/>
</dbReference>
<feature type="domain" description="G5" evidence="3">
    <location>
        <begin position="290"/>
        <end position="368"/>
    </location>
</feature>
<organism evidence="4 5">
    <name type="scientific">Exiguobacterium undae</name>
    <dbReference type="NCBI Taxonomy" id="169177"/>
    <lineage>
        <taxon>Bacteria</taxon>
        <taxon>Bacillati</taxon>
        <taxon>Bacillota</taxon>
        <taxon>Bacilli</taxon>
        <taxon>Bacillales</taxon>
        <taxon>Bacillales Family XII. Incertae Sedis</taxon>
        <taxon>Exiguobacterium</taxon>
    </lineage>
</organism>
<gene>
    <name evidence="4" type="ORF">A3783_02595</name>
</gene>
<comment type="caution">
    <text evidence="4">The sequence shown here is derived from an EMBL/GenBank/DDBJ whole genome shotgun (WGS) entry which is preliminary data.</text>
</comment>
<dbReference type="Proteomes" id="UP000078447">
    <property type="component" value="Unassembled WGS sequence"/>
</dbReference>
<dbReference type="EMBL" id="LVVL01000001">
    <property type="protein sequence ID" value="OAN14843.1"/>
    <property type="molecule type" value="Genomic_DNA"/>
</dbReference>
<dbReference type="Gene3D" id="2.20.230.10">
    <property type="entry name" value="Resuscitation-promoting factor rpfb"/>
    <property type="match status" value="1"/>
</dbReference>
<protein>
    <recommendedName>
        <fullName evidence="3">G5 domain-containing protein</fullName>
    </recommendedName>
</protein>
<evidence type="ECO:0000256" key="1">
    <source>
        <dbReference type="ARBA" id="ARBA00022729"/>
    </source>
</evidence>
<keyword evidence="5" id="KW-1185">Reference proteome</keyword>
<evidence type="ECO:0000256" key="2">
    <source>
        <dbReference type="SAM" id="MobiDB-lite"/>
    </source>
</evidence>
<dbReference type="PROSITE" id="PS51109">
    <property type="entry name" value="G5"/>
    <property type="match status" value="1"/>
</dbReference>
<feature type="compositionally biased region" description="Low complexity" evidence="2">
    <location>
        <begin position="368"/>
        <end position="379"/>
    </location>
</feature>
<name>A0ABX2V9F2_9BACL</name>
<feature type="compositionally biased region" description="Low complexity" evidence="2">
    <location>
        <begin position="406"/>
        <end position="443"/>
    </location>
</feature>
<dbReference type="SMART" id="SM01208">
    <property type="entry name" value="G5"/>
    <property type="match status" value="1"/>
</dbReference>
<evidence type="ECO:0000259" key="3">
    <source>
        <dbReference type="PROSITE" id="PS51109"/>
    </source>
</evidence>
<evidence type="ECO:0000313" key="4">
    <source>
        <dbReference type="EMBL" id="OAN14843.1"/>
    </source>
</evidence>
<feature type="compositionally biased region" description="Acidic residues" evidence="2">
    <location>
        <begin position="380"/>
        <end position="390"/>
    </location>
</feature>
<sequence length="454" mass="48737">MMINLKRFAVHTLLLVALIALIYVPSFALISFTGKATVSENFSDTARIGSVPVSGLTRKEAKPKVQEAVTAWSKKTPLTVGTGEETLPIPTELVTFQIDESIKAASLKKGGALQVTIDEAATEEYLATQPITYTEEQIQTFKTWLVKTSEKLEESNFDPAETVAAVDPTGEVVSSVTFMTRSAAEEQMIDAMAQVDIKAGQLMNVKTYGMDPVAASFIGSKLYELFAKTPFEIVERMPHPQLPDDVTLGYDVKIDEKTDFAVRNTQAVNYQVIATKNGSDVTLELRGTPFKETVTAVLEAEKTIPYRTITRYSPTLSAGTSSDTQSGVEGKSIELYRVTKSNEGEVKRLLALDFYTATPAIVTKSSQEEAPPVVIPPAEESTDDTTDDSTNDSTTENPADNTDNATDGSTDGPTDGTTTPEQPVTPDQPTAPDTPTTGDPASPVDGEPTDGAVG</sequence>
<evidence type="ECO:0000313" key="5">
    <source>
        <dbReference type="Proteomes" id="UP000078447"/>
    </source>
</evidence>
<dbReference type="InterPro" id="IPR011098">
    <property type="entry name" value="G5_dom"/>
</dbReference>
<reference evidence="4 5" key="1">
    <citation type="submission" date="2016-03" db="EMBL/GenBank/DDBJ databases">
        <authorList>
            <person name="Cho S.-Y."/>
            <person name="Lim S."/>
            <person name="Kim H."/>
            <person name="Soh E.H."/>
            <person name="Moon J.S."/>
        </authorList>
    </citation>
    <scope>NUCLEOTIDE SEQUENCE [LARGE SCALE GENOMIC DNA]</scope>
    <source>
        <strain evidence="4 5">KCTC 3810</strain>
    </source>
</reference>
<accession>A0ABX2V9F2</accession>
<feature type="region of interest" description="Disordered" evidence="2">
    <location>
        <begin position="363"/>
        <end position="454"/>
    </location>
</feature>